<reference evidence="1 2" key="1">
    <citation type="submission" date="2021-06" db="EMBL/GenBank/DDBJ databases">
        <title>Caerostris darwini draft genome.</title>
        <authorList>
            <person name="Kono N."/>
            <person name="Arakawa K."/>
        </authorList>
    </citation>
    <scope>NUCLEOTIDE SEQUENCE [LARGE SCALE GENOMIC DNA]</scope>
</reference>
<dbReference type="AlphaFoldDB" id="A0AAV4VA89"/>
<name>A0AAV4VA89_9ARAC</name>
<proteinExistence type="predicted"/>
<comment type="caution">
    <text evidence="1">The sequence shown here is derived from an EMBL/GenBank/DDBJ whole genome shotgun (WGS) entry which is preliminary data.</text>
</comment>
<evidence type="ECO:0000313" key="2">
    <source>
        <dbReference type="Proteomes" id="UP001054837"/>
    </source>
</evidence>
<keyword evidence="2" id="KW-1185">Reference proteome</keyword>
<protein>
    <submittedName>
        <fullName evidence="1">Uncharacterized protein</fullName>
    </submittedName>
</protein>
<dbReference type="EMBL" id="BPLQ01012679">
    <property type="protein sequence ID" value="GIY67031.1"/>
    <property type="molecule type" value="Genomic_DNA"/>
</dbReference>
<evidence type="ECO:0000313" key="1">
    <source>
        <dbReference type="EMBL" id="GIY67031.1"/>
    </source>
</evidence>
<dbReference type="Proteomes" id="UP001054837">
    <property type="component" value="Unassembled WGS sequence"/>
</dbReference>
<gene>
    <name evidence="1" type="ORF">CDAR_521191</name>
</gene>
<accession>A0AAV4VA89</accession>
<sequence>MLRITTTLRTLDEDFAEKRSNCVRKNHPLFENLCKLFETRNVKCFLFLMVCADETVHCMANSMGTPEKETFHELHANFLASSMVSVEKMLGHVLNPC</sequence>
<organism evidence="1 2">
    <name type="scientific">Caerostris darwini</name>
    <dbReference type="NCBI Taxonomy" id="1538125"/>
    <lineage>
        <taxon>Eukaryota</taxon>
        <taxon>Metazoa</taxon>
        <taxon>Ecdysozoa</taxon>
        <taxon>Arthropoda</taxon>
        <taxon>Chelicerata</taxon>
        <taxon>Arachnida</taxon>
        <taxon>Araneae</taxon>
        <taxon>Araneomorphae</taxon>
        <taxon>Entelegynae</taxon>
        <taxon>Araneoidea</taxon>
        <taxon>Araneidae</taxon>
        <taxon>Caerostris</taxon>
    </lineage>
</organism>